<keyword evidence="4 6" id="KW-1133">Transmembrane helix</keyword>
<name>A0A2J7ZND3_9CHLO</name>
<dbReference type="Proteomes" id="UP000236333">
    <property type="component" value="Unassembled WGS sequence"/>
</dbReference>
<accession>A0A2J7ZND3</accession>
<keyword evidence="7" id="KW-0732">Signal</keyword>
<evidence type="ECO:0000256" key="2">
    <source>
        <dbReference type="ARBA" id="ARBA00009012"/>
    </source>
</evidence>
<evidence type="ECO:0000256" key="1">
    <source>
        <dbReference type="ARBA" id="ARBA00004141"/>
    </source>
</evidence>
<dbReference type="PANTHER" id="PTHR13353">
    <property type="entry name" value="TRANSMEMBRANE PROTEIN 19"/>
    <property type="match status" value="1"/>
</dbReference>
<feature type="transmembrane region" description="Helical" evidence="6">
    <location>
        <begin position="34"/>
        <end position="61"/>
    </location>
</feature>
<proteinExistence type="inferred from homology"/>
<dbReference type="PANTHER" id="PTHR13353:SF14">
    <property type="entry name" value="PROTEIN PGR"/>
    <property type="match status" value="1"/>
</dbReference>
<evidence type="ECO:0000313" key="8">
    <source>
        <dbReference type="EMBL" id="PNH01783.1"/>
    </source>
</evidence>
<comment type="subcellular location">
    <subcellularLocation>
        <location evidence="1">Membrane</location>
        <topology evidence="1">Multi-pass membrane protein</topology>
    </subcellularLocation>
</comment>
<gene>
    <name evidence="8" type="ORF">TSOC_012334</name>
</gene>
<evidence type="ECO:0000256" key="5">
    <source>
        <dbReference type="ARBA" id="ARBA00023136"/>
    </source>
</evidence>
<dbReference type="EMBL" id="PGGS01000794">
    <property type="protein sequence ID" value="PNH01783.1"/>
    <property type="molecule type" value="Genomic_DNA"/>
</dbReference>
<feature type="chain" id="PRO_5014352484" evidence="7">
    <location>
        <begin position="19"/>
        <end position="326"/>
    </location>
</feature>
<dbReference type="OrthoDB" id="30881at2759"/>
<organism evidence="8 9">
    <name type="scientific">Tetrabaena socialis</name>
    <dbReference type="NCBI Taxonomy" id="47790"/>
    <lineage>
        <taxon>Eukaryota</taxon>
        <taxon>Viridiplantae</taxon>
        <taxon>Chlorophyta</taxon>
        <taxon>core chlorophytes</taxon>
        <taxon>Chlorophyceae</taxon>
        <taxon>CS clade</taxon>
        <taxon>Chlamydomonadales</taxon>
        <taxon>Tetrabaenaceae</taxon>
        <taxon>Tetrabaena</taxon>
    </lineage>
</organism>
<comment type="caution">
    <text evidence="8">The sequence shown here is derived from an EMBL/GenBank/DDBJ whole genome shotgun (WGS) entry which is preliminary data.</text>
</comment>
<feature type="transmembrane region" description="Helical" evidence="6">
    <location>
        <begin position="301"/>
        <end position="320"/>
    </location>
</feature>
<evidence type="ECO:0000256" key="3">
    <source>
        <dbReference type="ARBA" id="ARBA00022692"/>
    </source>
</evidence>
<feature type="non-terminal residue" evidence="8">
    <location>
        <position position="326"/>
    </location>
</feature>
<feature type="transmembrane region" description="Helical" evidence="6">
    <location>
        <begin position="218"/>
        <end position="241"/>
    </location>
</feature>
<comment type="similarity">
    <text evidence="2">Belongs to the TMEM19 family.</text>
</comment>
<evidence type="ECO:0000256" key="6">
    <source>
        <dbReference type="SAM" id="Phobius"/>
    </source>
</evidence>
<dbReference type="Pfam" id="PF01940">
    <property type="entry name" value="DUF92"/>
    <property type="match status" value="1"/>
</dbReference>
<evidence type="ECO:0000256" key="7">
    <source>
        <dbReference type="SAM" id="SignalP"/>
    </source>
</evidence>
<keyword evidence="5 6" id="KW-0472">Membrane</keyword>
<sequence>MLLLVGAWALFVISLAGAMARRGRRKGSLSRSGAIAAFAVGAVHLGCGVQYGLTLIFFYLTSSKLTRLGARRKAQLEEGHTEGGQRSAVLANSLAACVLAALSFLAASRWGGAAAQAQRVALAGAFLGHYACCAADTWASEVGVLSRAPPRLITTGKRVPIGTNGGVTALGLGCSAAAGLAVGGTFFASGVAGCALGALTRGGSLCPRTSGGGTQMALWGPAGLAPLLAVGLVCGVFGSVLDSVLGATLQYSGWDAAAARVVARPQRPRPEGGRGHEAGGGQGYAAVVHVSGLNLLSNDGVNFLAAALSAALGAALLVRWSGAVAL</sequence>
<dbReference type="GO" id="GO:0016020">
    <property type="term" value="C:membrane"/>
    <property type="evidence" value="ECO:0007669"/>
    <property type="project" value="UniProtKB-SubCell"/>
</dbReference>
<dbReference type="InterPro" id="IPR002794">
    <property type="entry name" value="DUF92_TMEM19"/>
</dbReference>
<evidence type="ECO:0000256" key="4">
    <source>
        <dbReference type="ARBA" id="ARBA00022989"/>
    </source>
</evidence>
<protein>
    <submittedName>
        <fullName evidence="8">Transmembrane protein 19</fullName>
    </submittedName>
</protein>
<feature type="signal peptide" evidence="7">
    <location>
        <begin position="1"/>
        <end position="18"/>
    </location>
</feature>
<evidence type="ECO:0000313" key="9">
    <source>
        <dbReference type="Proteomes" id="UP000236333"/>
    </source>
</evidence>
<keyword evidence="9" id="KW-1185">Reference proteome</keyword>
<reference evidence="8 9" key="1">
    <citation type="journal article" date="2017" name="Mol. Biol. Evol.">
        <title>The 4-celled Tetrabaena socialis nuclear genome reveals the essential components for genetic control of cell number at the origin of multicellularity in the volvocine lineage.</title>
        <authorList>
            <person name="Featherston J."/>
            <person name="Arakaki Y."/>
            <person name="Hanschen E.R."/>
            <person name="Ferris P.J."/>
            <person name="Michod R.E."/>
            <person name="Olson B.J.S.C."/>
            <person name="Nozaki H."/>
            <person name="Durand P.M."/>
        </authorList>
    </citation>
    <scope>NUCLEOTIDE SEQUENCE [LARGE SCALE GENOMIC DNA]</scope>
    <source>
        <strain evidence="8 9">NIES-571</strain>
    </source>
</reference>
<keyword evidence="3 6" id="KW-0812">Transmembrane</keyword>
<dbReference type="AlphaFoldDB" id="A0A2J7ZND3"/>